<keyword evidence="3" id="KW-1185">Reference proteome</keyword>
<organism evidence="2 3">
    <name type="scientific">Patella caerulea</name>
    <name type="common">Rayed Mediterranean limpet</name>
    <dbReference type="NCBI Taxonomy" id="87958"/>
    <lineage>
        <taxon>Eukaryota</taxon>
        <taxon>Metazoa</taxon>
        <taxon>Spiralia</taxon>
        <taxon>Lophotrochozoa</taxon>
        <taxon>Mollusca</taxon>
        <taxon>Gastropoda</taxon>
        <taxon>Patellogastropoda</taxon>
        <taxon>Patelloidea</taxon>
        <taxon>Patellidae</taxon>
        <taxon>Patella</taxon>
    </lineage>
</organism>
<dbReference type="EMBL" id="JAZGQO010000021">
    <property type="protein sequence ID" value="KAK6165859.1"/>
    <property type="molecule type" value="Genomic_DNA"/>
</dbReference>
<sequence length="546" mass="61317">MEGFPTAIYLASEESVFHNQGVLFHLVRPTKKGDGVESAAGLANVIPRKRIYRMETVEELDLFKNELLKRPLVLQPTSESGKGLGYGETGCGLCINTVNWVLLINQTHPKILGRIQMGVDAAKAAMGREEPFLLRFKFGSLLERMHYDVFKDGLDLEDVIQLIHSKLRFANWQYGELIVRYPGPAGTSKRKKGVTDIQFKFEDIEVDEIDVKAPLPYAPPRPSNHPVQGDEIRNVLPGWTVNEVTPLENIGETAPQSNYSYAQAGRLYESFRKKKRQKPGDNFHSSTREGFENAIELDEVSPSVMGGAMAAPPSPRGASGYSNSYGASGYSASNNNAKLQRNNEYTDNRRGDKSYRNPRQQENASSLYPDVQIMGKTHNMYDNKDTESFQSLRINGTESERSSYSTAASSAGADSGYHGNESDAYYRDNHHNTEMQHKGAYDASVSMPRENLGFHHEDDADDDILAKHKEFVNKMLHNKSGQNQEKQLRPREHNSNGHLRGPQIHKGSSNGRALQGNNTNYIQSERTQQYQPRFQFGNEDMSESFI</sequence>
<comment type="caution">
    <text evidence="2">The sequence shown here is derived from an EMBL/GenBank/DDBJ whole genome shotgun (WGS) entry which is preliminary data.</text>
</comment>
<gene>
    <name evidence="2" type="ORF">SNE40_022688</name>
</gene>
<dbReference type="Proteomes" id="UP001347796">
    <property type="component" value="Unassembled WGS sequence"/>
</dbReference>
<feature type="region of interest" description="Disordered" evidence="1">
    <location>
        <begin position="330"/>
        <end position="373"/>
    </location>
</feature>
<evidence type="ECO:0000256" key="1">
    <source>
        <dbReference type="SAM" id="MobiDB-lite"/>
    </source>
</evidence>
<accession>A0AAN8IXW5</accession>
<evidence type="ECO:0000313" key="3">
    <source>
        <dbReference type="Proteomes" id="UP001347796"/>
    </source>
</evidence>
<feature type="compositionally biased region" description="Basic and acidic residues" evidence="1">
    <location>
        <begin position="278"/>
        <end position="291"/>
    </location>
</feature>
<feature type="compositionally biased region" description="Polar residues" evidence="1">
    <location>
        <begin position="357"/>
        <end position="366"/>
    </location>
</feature>
<dbReference type="AlphaFoldDB" id="A0AAN8IXW5"/>
<feature type="compositionally biased region" description="Polar residues" evidence="1">
    <location>
        <begin position="506"/>
        <end position="517"/>
    </location>
</feature>
<feature type="compositionally biased region" description="Basic and acidic residues" evidence="1">
    <location>
        <begin position="344"/>
        <end position="355"/>
    </location>
</feature>
<name>A0AAN8IXW5_PATCE</name>
<feature type="compositionally biased region" description="Basic and acidic residues" evidence="1">
    <location>
        <begin position="486"/>
        <end position="495"/>
    </location>
</feature>
<proteinExistence type="predicted"/>
<protein>
    <submittedName>
        <fullName evidence="2">Uncharacterized protein</fullName>
    </submittedName>
</protein>
<reference evidence="2 3" key="1">
    <citation type="submission" date="2024-01" db="EMBL/GenBank/DDBJ databases">
        <title>The genome of the rayed Mediterranean limpet Patella caerulea (Linnaeus, 1758).</title>
        <authorList>
            <person name="Anh-Thu Weber A."/>
            <person name="Halstead-Nussloch G."/>
        </authorList>
    </citation>
    <scope>NUCLEOTIDE SEQUENCE [LARGE SCALE GENOMIC DNA]</scope>
    <source>
        <strain evidence="2">AATW-2023a</strain>
        <tissue evidence="2">Whole specimen</tissue>
    </source>
</reference>
<evidence type="ECO:0000313" key="2">
    <source>
        <dbReference type="EMBL" id="KAK6165859.1"/>
    </source>
</evidence>
<feature type="compositionally biased region" description="Low complexity" evidence="1">
    <location>
        <begin position="402"/>
        <end position="417"/>
    </location>
</feature>
<feature type="region of interest" description="Disordered" evidence="1">
    <location>
        <begin position="478"/>
        <end position="517"/>
    </location>
</feature>
<feature type="region of interest" description="Disordered" evidence="1">
    <location>
        <begin position="396"/>
        <end position="426"/>
    </location>
</feature>
<feature type="region of interest" description="Disordered" evidence="1">
    <location>
        <begin position="273"/>
        <end position="292"/>
    </location>
</feature>